<protein>
    <submittedName>
        <fullName evidence="1">Uncharacterized protein</fullName>
    </submittedName>
</protein>
<dbReference type="PANTHER" id="PTHR48464">
    <property type="match status" value="1"/>
</dbReference>
<dbReference type="EMBL" id="BMAC01000281">
    <property type="protein sequence ID" value="GFP92506.1"/>
    <property type="molecule type" value="Genomic_DNA"/>
</dbReference>
<dbReference type="PANTHER" id="PTHR48464:SF1">
    <property type="entry name" value="MYB_SANT-LIKE DOMAIN-CONTAINING PROTEIN"/>
    <property type="match status" value="1"/>
</dbReference>
<proteinExistence type="predicted"/>
<accession>A0A830C068</accession>
<comment type="caution">
    <text evidence="1">The sequence shown here is derived from an EMBL/GenBank/DDBJ whole genome shotgun (WGS) entry which is preliminary data.</text>
</comment>
<sequence length="149" mass="16978">MGYLQVLESNMARVLPKTDLCEMPHIHSKKHIWKKDYGSLVTMLSWSGIRWNDSANMIEMNNKSWDDYVKATGEYAKDIGDAVNNPFNAESILHTNELLAVGNIEGLSLQDKHLVSKFLVKNIEELELFFSLPAEARVKFAKMKLCGNF</sequence>
<dbReference type="OrthoDB" id="910206at2759"/>
<evidence type="ECO:0000313" key="1">
    <source>
        <dbReference type="EMBL" id="GFP92506.1"/>
    </source>
</evidence>
<evidence type="ECO:0000313" key="2">
    <source>
        <dbReference type="Proteomes" id="UP000653305"/>
    </source>
</evidence>
<reference evidence="1" key="1">
    <citation type="submission" date="2020-07" db="EMBL/GenBank/DDBJ databases">
        <title>Ethylene signaling mediates host invasion by parasitic plants.</title>
        <authorList>
            <person name="Yoshida S."/>
        </authorList>
    </citation>
    <scope>NUCLEOTIDE SEQUENCE</scope>
    <source>
        <strain evidence="1">Okayama</strain>
    </source>
</reference>
<gene>
    <name evidence="1" type="ORF">PHJA_001394800</name>
</gene>
<keyword evidence="2" id="KW-1185">Reference proteome</keyword>
<name>A0A830C068_9LAMI</name>
<dbReference type="AlphaFoldDB" id="A0A830C068"/>
<organism evidence="1 2">
    <name type="scientific">Phtheirospermum japonicum</name>
    <dbReference type="NCBI Taxonomy" id="374723"/>
    <lineage>
        <taxon>Eukaryota</taxon>
        <taxon>Viridiplantae</taxon>
        <taxon>Streptophyta</taxon>
        <taxon>Embryophyta</taxon>
        <taxon>Tracheophyta</taxon>
        <taxon>Spermatophyta</taxon>
        <taxon>Magnoliopsida</taxon>
        <taxon>eudicotyledons</taxon>
        <taxon>Gunneridae</taxon>
        <taxon>Pentapetalae</taxon>
        <taxon>asterids</taxon>
        <taxon>lamiids</taxon>
        <taxon>Lamiales</taxon>
        <taxon>Orobanchaceae</taxon>
        <taxon>Orobanchaceae incertae sedis</taxon>
        <taxon>Phtheirospermum</taxon>
    </lineage>
</organism>
<dbReference type="Proteomes" id="UP000653305">
    <property type="component" value="Unassembled WGS sequence"/>
</dbReference>